<feature type="transmembrane region" description="Helical" evidence="9">
    <location>
        <begin position="275"/>
        <end position="300"/>
    </location>
</feature>
<dbReference type="EMBL" id="MTBD01000017">
    <property type="protein sequence ID" value="PRP71118.1"/>
    <property type="molecule type" value="Genomic_DNA"/>
</dbReference>
<dbReference type="GO" id="GO:0015188">
    <property type="term" value="F:L-isoleucine transmembrane transporter activity"/>
    <property type="evidence" value="ECO:0007669"/>
    <property type="project" value="TreeGrafter"/>
</dbReference>
<feature type="transmembrane region" description="Helical" evidence="9">
    <location>
        <begin position="38"/>
        <end position="64"/>
    </location>
</feature>
<reference evidence="10 11" key="1">
    <citation type="submission" date="2017-01" db="EMBL/GenBank/DDBJ databases">
        <title>New insights into the genetic diversity of Chromobacterium isolated from tropical freshwater lake.</title>
        <authorList>
            <person name="Santos A.B."/>
            <person name="Nascimento A.M."/>
            <person name="Da Silva P.C."/>
        </authorList>
    </citation>
    <scope>NUCLEOTIDE SEQUENCE [LARGE SCALE GENOMIC DNA]</scope>
    <source>
        <strain evidence="10 11">56AF</strain>
    </source>
</reference>
<dbReference type="Pfam" id="PF05525">
    <property type="entry name" value="Branch_AA_trans"/>
    <property type="match status" value="1"/>
</dbReference>
<evidence type="ECO:0000313" key="11">
    <source>
        <dbReference type="Proteomes" id="UP000239469"/>
    </source>
</evidence>
<dbReference type="Proteomes" id="UP000239469">
    <property type="component" value="Unassembled WGS sequence"/>
</dbReference>
<evidence type="ECO:0000256" key="1">
    <source>
        <dbReference type="ARBA" id="ARBA00004651"/>
    </source>
</evidence>
<evidence type="ECO:0000256" key="5">
    <source>
        <dbReference type="ARBA" id="ARBA00022692"/>
    </source>
</evidence>
<evidence type="ECO:0000256" key="3">
    <source>
        <dbReference type="ARBA" id="ARBA00022448"/>
    </source>
</evidence>
<dbReference type="GO" id="GO:0015820">
    <property type="term" value="P:L-leucine transport"/>
    <property type="evidence" value="ECO:0007669"/>
    <property type="project" value="TreeGrafter"/>
</dbReference>
<comment type="function">
    <text evidence="9">Component of the transport system for branched-chain amino acids.</text>
</comment>
<keyword evidence="6 9" id="KW-0029">Amino-acid transport</keyword>
<comment type="caution">
    <text evidence="10">The sequence shown here is derived from an EMBL/GenBank/DDBJ whole genome shotgun (WGS) entry which is preliminary data.</text>
</comment>
<comment type="similarity">
    <text evidence="2 9">Belongs to the branched chain amino acid transporter family.</text>
</comment>
<keyword evidence="5 9" id="KW-0812">Transmembrane</keyword>
<evidence type="ECO:0000256" key="9">
    <source>
        <dbReference type="RuleBase" id="RU362122"/>
    </source>
</evidence>
<organism evidence="10 11">
    <name type="scientific">Chromobacterium amazonense</name>
    <dbReference type="NCBI Taxonomy" id="1382803"/>
    <lineage>
        <taxon>Bacteria</taxon>
        <taxon>Pseudomonadati</taxon>
        <taxon>Pseudomonadota</taxon>
        <taxon>Betaproteobacteria</taxon>
        <taxon>Neisseriales</taxon>
        <taxon>Chromobacteriaceae</taxon>
        <taxon>Chromobacterium</taxon>
    </lineage>
</organism>
<keyword evidence="7 9" id="KW-1133">Transmembrane helix</keyword>
<keyword evidence="8 9" id="KW-0472">Membrane</keyword>
<dbReference type="GO" id="GO:0015818">
    <property type="term" value="P:isoleucine transport"/>
    <property type="evidence" value="ECO:0007669"/>
    <property type="project" value="TreeGrafter"/>
</dbReference>
<feature type="transmembrane region" description="Helical" evidence="9">
    <location>
        <begin position="411"/>
        <end position="430"/>
    </location>
</feature>
<dbReference type="OrthoDB" id="9783920at2"/>
<dbReference type="GO" id="GO:0015190">
    <property type="term" value="F:L-leucine transmembrane transporter activity"/>
    <property type="evidence" value="ECO:0007669"/>
    <property type="project" value="TreeGrafter"/>
</dbReference>
<feature type="transmembrane region" description="Helical" evidence="9">
    <location>
        <begin position="147"/>
        <end position="169"/>
    </location>
</feature>
<feature type="transmembrane region" description="Helical" evidence="9">
    <location>
        <begin position="312"/>
        <end position="331"/>
    </location>
</feature>
<evidence type="ECO:0000256" key="7">
    <source>
        <dbReference type="ARBA" id="ARBA00022989"/>
    </source>
</evidence>
<keyword evidence="4" id="KW-1003">Cell membrane</keyword>
<protein>
    <recommendedName>
        <fullName evidence="9">Branched-chain amino acid transport system carrier protein</fullName>
    </recommendedName>
</protein>
<feature type="transmembrane region" description="Helical" evidence="9">
    <location>
        <begin position="230"/>
        <end position="255"/>
    </location>
</feature>
<sequence>MLSRNHTAALGMMVFALFLGAGNVIFPPMAGYLAGEAWPIAALGFMLTGVGLPFLTLLTVAGLGRGEALSRDLPPWAATVFWSLLYLILGPLFAMPRVANVAYEIGWLPLGFAHSPWGSVLFALAFNGIGLYFMLKPGQMIDSVGRLMTPVLLLLLSAVALGVMLKPLAGVGATSADYVDGAFVEGLLSGYQTMDVLSAMAFGGLVARALSSKGITQPRMVRLLTFKAGLISVALLSLLYLCLFYLGATSAPVAAGASNGGQILMRYVAWLFGDAGSWLMAGIVLLACLTTVVGLGSTCADYFAKQTGRLAYPYWLALISAASTLIANFGLDALIRVTVPALYLIYPSAICLVLLQALRSRLPNLPLSYGLTLGVVSLISLGDALKAAGLLPAALLDGLEQLPLFSLSLGWLLPGLLALAVSMMLGRLPWLASEQPSRP</sequence>
<feature type="transmembrane region" description="Helical" evidence="9">
    <location>
        <begin position="7"/>
        <end position="26"/>
    </location>
</feature>
<dbReference type="NCBIfam" id="TIGR00796">
    <property type="entry name" value="livcs"/>
    <property type="match status" value="1"/>
</dbReference>
<dbReference type="RefSeq" id="WP_106076390.1">
    <property type="nucleotide sequence ID" value="NZ_MTBD01000017.1"/>
</dbReference>
<feature type="transmembrane region" description="Helical" evidence="9">
    <location>
        <begin position="76"/>
        <end position="95"/>
    </location>
</feature>
<evidence type="ECO:0000256" key="2">
    <source>
        <dbReference type="ARBA" id="ARBA00008540"/>
    </source>
</evidence>
<dbReference type="PANTHER" id="PTHR30588">
    <property type="entry name" value="BRANCHED-CHAIN AMINO ACID TRANSPORT SYSTEM 2 CARRIER PROTEIN"/>
    <property type="match status" value="1"/>
</dbReference>
<dbReference type="InterPro" id="IPR004685">
    <property type="entry name" value="Brnchd-chn_aa_trnsp_Livcs"/>
</dbReference>
<evidence type="ECO:0000256" key="8">
    <source>
        <dbReference type="ARBA" id="ARBA00023136"/>
    </source>
</evidence>
<feature type="transmembrane region" description="Helical" evidence="9">
    <location>
        <begin position="337"/>
        <end position="355"/>
    </location>
</feature>
<name>A0A2S9X5V6_9NEIS</name>
<feature type="transmembrane region" description="Helical" evidence="9">
    <location>
        <begin position="367"/>
        <end position="391"/>
    </location>
</feature>
<gene>
    <name evidence="10" type="ORF">BUE93_07835</name>
</gene>
<evidence type="ECO:0000256" key="6">
    <source>
        <dbReference type="ARBA" id="ARBA00022970"/>
    </source>
</evidence>
<evidence type="ECO:0000256" key="4">
    <source>
        <dbReference type="ARBA" id="ARBA00022475"/>
    </source>
</evidence>
<keyword evidence="3 9" id="KW-0813">Transport</keyword>
<accession>A0A2S9X5V6</accession>
<proteinExistence type="inferred from homology"/>
<feature type="transmembrane region" description="Helical" evidence="9">
    <location>
        <begin position="115"/>
        <end position="135"/>
    </location>
</feature>
<comment type="subcellular location">
    <subcellularLocation>
        <location evidence="9">Cell inner membrane</location>
        <topology evidence="9">Multi-pass membrane protein</topology>
    </subcellularLocation>
    <subcellularLocation>
        <location evidence="1">Cell membrane</location>
        <topology evidence="1">Multi-pass membrane protein</topology>
    </subcellularLocation>
</comment>
<dbReference type="GO" id="GO:0005304">
    <property type="term" value="F:L-valine transmembrane transporter activity"/>
    <property type="evidence" value="ECO:0007669"/>
    <property type="project" value="TreeGrafter"/>
</dbReference>
<evidence type="ECO:0000313" key="10">
    <source>
        <dbReference type="EMBL" id="PRP71118.1"/>
    </source>
</evidence>
<feature type="transmembrane region" description="Helical" evidence="9">
    <location>
        <begin position="189"/>
        <end position="210"/>
    </location>
</feature>
<dbReference type="AlphaFoldDB" id="A0A2S9X5V6"/>
<dbReference type="GO" id="GO:0005886">
    <property type="term" value="C:plasma membrane"/>
    <property type="evidence" value="ECO:0007669"/>
    <property type="project" value="UniProtKB-SubCell"/>
</dbReference>
<dbReference type="PANTHER" id="PTHR30588:SF0">
    <property type="entry name" value="BRANCHED-CHAIN AMINO ACID PERMEASE BRNQ"/>
    <property type="match status" value="1"/>
</dbReference>